<dbReference type="GO" id="GO:0005886">
    <property type="term" value="C:plasma membrane"/>
    <property type="evidence" value="ECO:0007669"/>
    <property type="project" value="UniProtKB-SubCell"/>
</dbReference>
<dbReference type="InterPro" id="IPR036737">
    <property type="entry name" value="OmpA-like_sf"/>
</dbReference>
<keyword evidence="6 7" id="KW-0472">Membrane</keyword>
<dbReference type="InterPro" id="IPR050330">
    <property type="entry name" value="Bact_OuterMem_StrucFunc"/>
</dbReference>
<keyword evidence="5" id="KW-1133">Transmembrane helix</keyword>
<accession>A0A1G7BJR3</accession>
<dbReference type="PROSITE" id="PS51123">
    <property type="entry name" value="OMPA_2"/>
    <property type="match status" value="1"/>
</dbReference>
<evidence type="ECO:0000259" key="8">
    <source>
        <dbReference type="PROSITE" id="PS51123"/>
    </source>
</evidence>
<dbReference type="AlphaFoldDB" id="A0A1G7BJR3"/>
<keyword evidence="4" id="KW-0812">Transmembrane</keyword>
<evidence type="ECO:0000313" key="9">
    <source>
        <dbReference type="EMBL" id="SDE27167.1"/>
    </source>
</evidence>
<dbReference type="OrthoDB" id="9783110at2"/>
<dbReference type="PANTHER" id="PTHR30329:SF21">
    <property type="entry name" value="LIPOPROTEIN YIAD-RELATED"/>
    <property type="match status" value="1"/>
</dbReference>
<name>A0A1G7BJR3_9BACT</name>
<organism evidence="9 10">
    <name type="scientific">Desulfuromonas thiophila</name>
    <dbReference type="NCBI Taxonomy" id="57664"/>
    <lineage>
        <taxon>Bacteria</taxon>
        <taxon>Pseudomonadati</taxon>
        <taxon>Thermodesulfobacteriota</taxon>
        <taxon>Desulfuromonadia</taxon>
        <taxon>Desulfuromonadales</taxon>
        <taxon>Desulfuromonadaceae</taxon>
        <taxon>Desulfuromonas</taxon>
    </lineage>
</organism>
<comment type="similarity">
    <text evidence="2">Belongs to the MotB family.</text>
</comment>
<dbReference type="Gene3D" id="3.30.1330.60">
    <property type="entry name" value="OmpA-like domain"/>
    <property type="match status" value="1"/>
</dbReference>
<gene>
    <name evidence="9" type="ORF">SAMN05661003_10670</name>
</gene>
<protein>
    <submittedName>
        <fullName evidence="9">Chemotaxis protein MotB</fullName>
    </submittedName>
</protein>
<dbReference type="Proteomes" id="UP000243205">
    <property type="component" value="Unassembled WGS sequence"/>
</dbReference>
<keyword evidence="3" id="KW-1003">Cell membrane</keyword>
<evidence type="ECO:0000256" key="2">
    <source>
        <dbReference type="ARBA" id="ARBA00008914"/>
    </source>
</evidence>
<evidence type="ECO:0000256" key="3">
    <source>
        <dbReference type="ARBA" id="ARBA00022475"/>
    </source>
</evidence>
<dbReference type="Pfam" id="PF00691">
    <property type="entry name" value="OmpA"/>
    <property type="match status" value="1"/>
</dbReference>
<evidence type="ECO:0000256" key="6">
    <source>
        <dbReference type="ARBA" id="ARBA00023136"/>
    </source>
</evidence>
<keyword evidence="10" id="KW-1185">Reference proteome</keyword>
<sequence length="246" mass="27504">MARKQKKKSGGAPEWMVTYSDMVTLLLTFFVLLLSMANMDQIKFNQAVGSLKGAFGVFGGQDRKEISQPSIVEIAPIHDDLVQRLYTRIVTQMNRLRLDPSVKVVKDRGAVVLRIDEAILFEAGSAELKPQALPVLTRVAGLIQPLPLRARIEGHTDDIPFSTPDMSNWDLSVNRALAVLRFFQQQDLLPLSRLSAVGYGAEQPLAPNDTPENRAKNRRVEFVLESLGDYREQLPYLIDASEQAPF</sequence>
<dbReference type="RefSeq" id="WP_092077994.1">
    <property type="nucleotide sequence ID" value="NZ_FNAQ01000006.1"/>
</dbReference>
<evidence type="ECO:0000256" key="5">
    <source>
        <dbReference type="ARBA" id="ARBA00022989"/>
    </source>
</evidence>
<dbReference type="STRING" id="57664.SAMN05661003_10670"/>
<dbReference type="Pfam" id="PF13677">
    <property type="entry name" value="MotB_plug"/>
    <property type="match status" value="1"/>
</dbReference>
<evidence type="ECO:0000256" key="7">
    <source>
        <dbReference type="PROSITE-ProRule" id="PRU00473"/>
    </source>
</evidence>
<dbReference type="CDD" id="cd07185">
    <property type="entry name" value="OmpA_C-like"/>
    <property type="match status" value="1"/>
</dbReference>
<comment type="subcellular location">
    <subcellularLocation>
        <location evidence="1">Cell membrane</location>
        <topology evidence="1">Single-pass membrane protein</topology>
    </subcellularLocation>
</comment>
<dbReference type="InterPro" id="IPR006665">
    <property type="entry name" value="OmpA-like"/>
</dbReference>
<evidence type="ECO:0000256" key="4">
    <source>
        <dbReference type="ARBA" id="ARBA00022692"/>
    </source>
</evidence>
<dbReference type="InterPro" id="IPR025713">
    <property type="entry name" value="MotB-like_N_dom"/>
</dbReference>
<evidence type="ECO:0000256" key="1">
    <source>
        <dbReference type="ARBA" id="ARBA00004162"/>
    </source>
</evidence>
<feature type="domain" description="OmpA-like" evidence="8">
    <location>
        <begin position="108"/>
        <end position="228"/>
    </location>
</feature>
<evidence type="ECO:0000313" key="10">
    <source>
        <dbReference type="Proteomes" id="UP000243205"/>
    </source>
</evidence>
<proteinExistence type="inferred from homology"/>
<reference evidence="10" key="1">
    <citation type="submission" date="2016-10" db="EMBL/GenBank/DDBJ databases">
        <authorList>
            <person name="Varghese N."/>
            <person name="Submissions S."/>
        </authorList>
    </citation>
    <scope>NUCLEOTIDE SEQUENCE [LARGE SCALE GENOMIC DNA]</scope>
    <source>
        <strain evidence="10">DSM 8987</strain>
    </source>
</reference>
<dbReference type="PANTHER" id="PTHR30329">
    <property type="entry name" value="STATOR ELEMENT OF FLAGELLAR MOTOR COMPLEX"/>
    <property type="match status" value="1"/>
</dbReference>
<dbReference type="SUPFAM" id="SSF103088">
    <property type="entry name" value="OmpA-like"/>
    <property type="match status" value="1"/>
</dbReference>
<dbReference type="EMBL" id="FNAQ01000006">
    <property type="protein sequence ID" value="SDE27167.1"/>
    <property type="molecule type" value="Genomic_DNA"/>
</dbReference>